<dbReference type="EMBL" id="JAOPJZ010000003">
    <property type="protein sequence ID" value="MCU4751485.1"/>
    <property type="molecule type" value="Genomic_DNA"/>
</dbReference>
<evidence type="ECO:0000256" key="6">
    <source>
        <dbReference type="SAM" id="MobiDB-lite"/>
    </source>
</evidence>
<evidence type="ECO:0000256" key="4">
    <source>
        <dbReference type="ARBA" id="ARBA00022857"/>
    </source>
</evidence>
<organism evidence="8 9">
    <name type="scientific">Natronosalvus hydrolyticus</name>
    <dbReference type="NCBI Taxonomy" id="2979988"/>
    <lineage>
        <taxon>Archaea</taxon>
        <taxon>Methanobacteriati</taxon>
        <taxon>Methanobacteriota</taxon>
        <taxon>Stenosarchaea group</taxon>
        <taxon>Halobacteria</taxon>
        <taxon>Halobacteriales</taxon>
        <taxon>Natrialbaceae</taxon>
        <taxon>Natronosalvus</taxon>
    </lineage>
</organism>
<dbReference type="PANTHER" id="PTHR43303:SF4">
    <property type="entry name" value="NADPH DEHYDROGENASE C23G7.10C-RELATED"/>
    <property type="match status" value="1"/>
</dbReference>
<dbReference type="AlphaFoldDB" id="A0AAP2Z7D8"/>
<evidence type="ECO:0000259" key="7">
    <source>
        <dbReference type="Pfam" id="PF00724"/>
    </source>
</evidence>
<dbReference type="Pfam" id="PF00724">
    <property type="entry name" value="Oxidored_FMN"/>
    <property type="match status" value="1"/>
</dbReference>
<name>A0AAP2Z7D8_9EURY</name>
<protein>
    <submittedName>
        <fullName evidence="8">NADH:flavin oxidoreductase/NADH oxidase</fullName>
    </submittedName>
</protein>
<dbReference type="RefSeq" id="WP_342807331.1">
    <property type="nucleotide sequence ID" value="NZ_JAOPJZ010000003.1"/>
</dbReference>
<dbReference type="GO" id="GO:0050661">
    <property type="term" value="F:NADP binding"/>
    <property type="evidence" value="ECO:0007669"/>
    <property type="project" value="InterPro"/>
</dbReference>
<evidence type="ECO:0000313" key="9">
    <source>
        <dbReference type="Proteomes" id="UP001321047"/>
    </source>
</evidence>
<dbReference type="GO" id="GO:0010181">
    <property type="term" value="F:FMN binding"/>
    <property type="evidence" value="ECO:0007669"/>
    <property type="project" value="InterPro"/>
</dbReference>
<keyword evidence="3" id="KW-0288">FMN</keyword>
<accession>A0AAP2Z7D8</accession>
<dbReference type="InterPro" id="IPR044152">
    <property type="entry name" value="YqjM-like"/>
</dbReference>
<feature type="domain" description="NADH:flavin oxidoreductase/NADH oxidase N-terminal" evidence="7">
    <location>
        <begin position="3"/>
        <end position="346"/>
    </location>
</feature>
<dbReference type="CDD" id="cd02932">
    <property type="entry name" value="OYE_YqiM_FMN"/>
    <property type="match status" value="1"/>
</dbReference>
<dbReference type="Gene3D" id="3.20.20.70">
    <property type="entry name" value="Aldolase class I"/>
    <property type="match status" value="1"/>
</dbReference>
<dbReference type="GO" id="GO:0003959">
    <property type="term" value="F:NADPH dehydrogenase activity"/>
    <property type="evidence" value="ECO:0007669"/>
    <property type="project" value="InterPro"/>
</dbReference>
<proteinExistence type="predicted"/>
<evidence type="ECO:0000256" key="2">
    <source>
        <dbReference type="ARBA" id="ARBA00022630"/>
    </source>
</evidence>
<dbReference type="InterPro" id="IPR001155">
    <property type="entry name" value="OxRdtase_FMN_N"/>
</dbReference>
<evidence type="ECO:0000256" key="5">
    <source>
        <dbReference type="ARBA" id="ARBA00023002"/>
    </source>
</evidence>
<evidence type="ECO:0000256" key="1">
    <source>
        <dbReference type="ARBA" id="ARBA00001917"/>
    </source>
</evidence>
<evidence type="ECO:0000256" key="3">
    <source>
        <dbReference type="ARBA" id="ARBA00022643"/>
    </source>
</evidence>
<keyword evidence="9" id="KW-1185">Reference proteome</keyword>
<keyword evidence="2" id="KW-0285">Flavoprotein</keyword>
<feature type="region of interest" description="Disordered" evidence="6">
    <location>
        <begin position="104"/>
        <end position="133"/>
    </location>
</feature>
<sequence length="365" mass="40218">MTDLFSPLVLRDLEIPNRIAVSPMCQYSSPTDGLAREWHRVHLGSRAVGGAGLVMAEATAVEPRGRISTHDLGIWSDEHVRALEPITAFMKDQEAVPAIQLAHAGHKASKNQPWEGNRPVRESEGGWEVLSPSPEAYPFEHEPESMRRATTADIESVIGSFRSSAERSLEAGFEVAEVHAAHGYLLHQFLSPVTNRREDDYGGSYENRTRIVREVTEAVREVWPDDKPVFVRISGTDWLPERESWDLEGSKRLASDLVDLGVDLIDVSSGGIHPDQEGPSGPNYQVPLAEGIQDAVGDAVAVGAVGGITQPEQADALVRNGRADLVLVAREFLRDPYFPLRWADELGLEENGPDWPVQYRRAVGK</sequence>
<comment type="caution">
    <text evidence="8">The sequence shown here is derived from an EMBL/GenBank/DDBJ whole genome shotgun (WGS) entry which is preliminary data.</text>
</comment>
<dbReference type="SUPFAM" id="SSF51395">
    <property type="entry name" value="FMN-linked oxidoreductases"/>
    <property type="match status" value="1"/>
</dbReference>
<keyword evidence="5" id="KW-0560">Oxidoreductase</keyword>
<dbReference type="Proteomes" id="UP001321047">
    <property type="component" value="Unassembled WGS sequence"/>
</dbReference>
<keyword evidence="4" id="KW-0521">NADP</keyword>
<comment type="cofactor">
    <cofactor evidence="1">
        <name>FMN</name>
        <dbReference type="ChEBI" id="CHEBI:58210"/>
    </cofactor>
</comment>
<reference evidence="8 9" key="1">
    <citation type="submission" date="2022-09" db="EMBL/GenBank/DDBJ databases">
        <title>Enrichment on poylsaccharides allowed isolation of novel metabolic and taxonomic groups of Haloarchaea.</title>
        <authorList>
            <person name="Sorokin D.Y."/>
            <person name="Elcheninov A.G."/>
            <person name="Khizhniak T.V."/>
            <person name="Kolganova T.V."/>
            <person name="Kublanov I.V."/>
        </authorList>
    </citation>
    <scope>NUCLEOTIDE SEQUENCE [LARGE SCALE GENOMIC DNA]</scope>
    <source>
        <strain evidence="8 9">AArc-curdl1</strain>
    </source>
</reference>
<evidence type="ECO:0000313" key="8">
    <source>
        <dbReference type="EMBL" id="MCU4751485.1"/>
    </source>
</evidence>
<dbReference type="PANTHER" id="PTHR43303">
    <property type="entry name" value="NADPH DEHYDROGENASE C23G7.10C-RELATED"/>
    <property type="match status" value="1"/>
</dbReference>
<dbReference type="InterPro" id="IPR013785">
    <property type="entry name" value="Aldolase_TIM"/>
</dbReference>
<gene>
    <name evidence="8" type="ORF">OB919_05745</name>
</gene>